<feature type="transmembrane region" description="Helical" evidence="1">
    <location>
        <begin position="6"/>
        <end position="24"/>
    </location>
</feature>
<reference evidence="2 3" key="1">
    <citation type="submission" date="2020-11" db="EMBL/GenBank/DDBJ databases">
        <authorList>
            <person name="Lassalle F."/>
        </authorList>
    </citation>
    <scope>NUCLEOTIDE SEQUENCE [LARGE SCALE GENOMIC DNA]</scope>
    <source>
        <strain evidence="2 3">JC140</strain>
    </source>
</reference>
<accession>A0ABM8PPD9</accession>
<name>A0ABM8PPD9_9HYPH</name>
<evidence type="ECO:0000313" key="3">
    <source>
        <dbReference type="Proteomes" id="UP000606921"/>
    </source>
</evidence>
<keyword evidence="1" id="KW-0472">Membrane</keyword>
<protein>
    <submittedName>
        <fullName evidence="2">Uncharacterized protein</fullName>
    </submittedName>
</protein>
<organism evidence="2 3">
    <name type="scientific">Pseudorhizobium endolithicum</name>
    <dbReference type="NCBI Taxonomy" id="1191678"/>
    <lineage>
        <taxon>Bacteria</taxon>
        <taxon>Pseudomonadati</taxon>
        <taxon>Pseudomonadota</taxon>
        <taxon>Alphaproteobacteria</taxon>
        <taxon>Hyphomicrobiales</taxon>
        <taxon>Rhizobiaceae</taxon>
        <taxon>Rhizobium/Agrobacterium group</taxon>
        <taxon>Pseudorhizobium</taxon>
    </lineage>
</organism>
<dbReference type="EMBL" id="CABFWF030000012">
    <property type="protein sequence ID" value="CAD7040683.1"/>
    <property type="molecule type" value="Genomic_DNA"/>
</dbReference>
<comment type="caution">
    <text evidence="2">The sequence shown here is derived from an EMBL/GenBank/DDBJ whole genome shotgun (WGS) entry which is preliminary data.</text>
</comment>
<keyword evidence="3" id="KW-1185">Reference proteome</keyword>
<gene>
    <name evidence="2" type="ORF">REJC140_00911</name>
</gene>
<evidence type="ECO:0000313" key="2">
    <source>
        <dbReference type="EMBL" id="CAD7040683.1"/>
    </source>
</evidence>
<sequence length="42" mass="4906">MTPEWLFASLGMPAIIALVAYGAYRLHEWDLDRKHKHRQPGE</sequence>
<dbReference type="Proteomes" id="UP000606921">
    <property type="component" value="Unassembled WGS sequence"/>
</dbReference>
<keyword evidence="1" id="KW-1133">Transmembrane helix</keyword>
<keyword evidence="1" id="KW-0812">Transmembrane</keyword>
<dbReference type="RefSeq" id="WP_268963130.1">
    <property type="nucleotide sequence ID" value="NZ_CABFWF030000012.1"/>
</dbReference>
<evidence type="ECO:0000256" key="1">
    <source>
        <dbReference type="SAM" id="Phobius"/>
    </source>
</evidence>
<proteinExistence type="predicted"/>